<sequence>VHGFKGSNLVSGGVTKFLTVPMLLNPFCSPDIRLPMTWSDGDGGSKVQDTDDLVPGNPLTILGKVYAPLLRRLALENGSQARMGAQVAWSAVNGEPGRAGGLLLAGGPFGGNWSFLRDMARGGGTLLYRQKPEVLFTYSSPFCFMPLEKETTESLEGGGEGEWDPKRAESWAEHGILLDPADPDFEEKSLHLQNCLDRALAFRATLSSLKHDKSAYPPIAILAGEGTKTSPKFRVKIDSSGKRGPDFAHDCTTEGDGRFLVSETRPCVDLDMRTYRTRKKHNALLTDTDLVMEALGELKTRGRGGDEGLGIDAIDVGLEQVGAASGAA</sequence>
<dbReference type="Proteomes" id="UP001165082">
    <property type="component" value="Unassembled WGS sequence"/>
</dbReference>
<name>A0A9W7E5J4_9STRA</name>
<comment type="caution">
    <text evidence="1">The sequence shown here is derived from an EMBL/GenBank/DDBJ whole genome shotgun (WGS) entry which is preliminary data.</text>
</comment>
<feature type="non-terminal residue" evidence="1">
    <location>
        <position position="1"/>
    </location>
</feature>
<accession>A0A9W7E5J4</accession>
<evidence type="ECO:0000313" key="1">
    <source>
        <dbReference type="EMBL" id="GMH66887.1"/>
    </source>
</evidence>
<proteinExistence type="predicted"/>
<dbReference type="EMBL" id="BRXZ01002635">
    <property type="protein sequence ID" value="GMH66887.1"/>
    <property type="molecule type" value="Genomic_DNA"/>
</dbReference>
<dbReference type="OrthoDB" id="10250441at2759"/>
<gene>
    <name evidence="1" type="ORF">TrRE_jg1464</name>
</gene>
<dbReference type="AlphaFoldDB" id="A0A9W7E5J4"/>
<protein>
    <submittedName>
        <fullName evidence="1">Uncharacterized protein</fullName>
    </submittedName>
</protein>
<keyword evidence="2" id="KW-1185">Reference proteome</keyword>
<organism evidence="1 2">
    <name type="scientific">Triparma retinervis</name>
    <dbReference type="NCBI Taxonomy" id="2557542"/>
    <lineage>
        <taxon>Eukaryota</taxon>
        <taxon>Sar</taxon>
        <taxon>Stramenopiles</taxon>
        <taxon>Ochrophyta</taxon>
        <taxon>Bolidophyceae</taxon>
        <taxon>Parmales</taxon>
        <taxon>Triparmaceae</taxon>
        <taxon>Triparma</taxon>
    </lineage>
</organism>
<evidence type="ECO:0000313" key="2">
    <source>
        <dbReference type="Proteomes" id="UP001165082"/>
    </source>
</evidence>
<reference evidence="1" key="1">
    <citation type="submission" date="2022-07" db="EMBL/GenBank/DDBJ databases">
        <title>Genome analysis of Parmales, a sister group of diatoms, reveals the evolutionary specialization of diatoms from phago-mixotrophs to photoautotrophs.</title>
        <authorList>
            <person name="Ban H."/>
            <person name="Sato S."/>
            <person name="Yoshikawa S."/>
            <person name="Kazumasa Y."/>
            <person name="Nakamura Y."/>
            <person name="Ichinomiya M."/>
            <person name="Saitoh K."/>
            <person name="Sato N."/>
            <person name="Blanc-Mathieu R."/>
            <person name="Endo H."/>
            <person name="Kuwata A."/>
            <person name="Ogata H."/>
        </authorList>
    </citation>
    <scope>NUCLEOTIDE SEQUENCE</scope>
</reference>